<evidence type="ECO:0000313" key="16">
    <source>
        <dbReference type="EMBL" id="RWR89075.1"/>
    </source>
</evidence>
<comment type="function">
    <text evidence="12">Lignin degradation and detoxification of lignin-derived products.</text>
</comment>
<dbReference type="InterPro" id="IPR045087">
    <property type="entry name" value="Cu-oxidase_fam"/>
</dbReference>
<dbReference type="InterPro" id="IPR008972">
    <property type="entry name" value="Cupredoxin"/>
</dbReference>
<organism evidence="16 17">
    <name type="scientific">Cinnamomum micranthum f. kanehirae</name>
    <dbReference type="NCBI Taxonomy" id="337451"/>
    <lineage>
        <taxon>Eukaryota</taxon>
        <taxon>Viridiplantae</taxon>
        <taxon>Streptophyta</taxon>
        <taxon>Embryophyta</taxon>
        <taxon>Tracheophyta</taxon>
        <taxon>Spermatophyta</taxon>
        <taxon>Magnoliopsida</taxon>
        <taxon>Magnoliidae</taxon>
        <taxon>Laurales</taxon>
        <taxon>Lauraceae</taxon>
        <taxon>Cinnamomum</taxon>
    </lineage>
</organism>
<dbReference type="Gene3D" id="2.60.40.420">
    <property type="entry name" value="Cupredoxins - blue copper proteins"/>
    <property type="match status" value="5"/>
</dbReference>
<dbReference type="InterPro" id="IPR034289">
    <property type="entry name" value="CuRO_3_LCC"/>
</dbReference>
<dbReference type="OrthoDB" id="2121828at2759"/>
<dbReference type="InterPro" id="IPR011707">
    <property type="entry name" value="Cu-oxidase-like_N"/>
</dbReference>
<dbReference type="InterPro" id="IPR033138">
    <property type="entry name" value="Cu_oxidase_CS"/>
</dbReference>
<keyword evidence="10 12" id="KW-0186">Copper</keyword>
<reference evidence="16 17" key="1">
    <citation type="journal article" date="2019" name="Nat. Plants">
        <title>Stout camphor tree genome fills gaps in understanding of flowering plant genome evolution.</title>
        <authorList>
            <person name="Chaw S.M."/>
            <person name="Liu Y.C."/>
            <person name="Wu Y.W."/>
            <person name="Wang H.Y."/>
            <person name="Lin C.I."/>
            <person name="Wu C.S."/>
            <person name="Ke H.M."/>
            <person name="Chang L.Y."/>
            <person name="Hsu C.Y."/>
            <person name="Yang H.T."/>
            <person name="Sudianto E."/>
            <person name="Hsu M.H."/>
            <person name="Wu K.P."/>
            <person name="Wang L.N."/>
            <person name="Leebens-Mack J.H."/>
            <person name="Tsai I.J."/>
        </authorList>
    </citation>
    <scope>NUCLEOTIDE SEQUENCE [LARGE SCALE GENOMIC DNA]</scope>
    <source>
        <strain evidence="17">cv. Chaw 1501</strain>
        <tissue evidence="16">Young leaves</tissue>
    </source>
</reference>
<dbReference type="CDD" id="cd13897">
    <property type="entry name" value="CuRO_3_LCC_plant"/>
    <property type="match status" value="1"/>
</dbReference>
<feature type="domain" description="Plastocyanin-like" evidence="15">
    <location>
        <begin position="43"/>
        <end position="157"/>
    </location>
</feature>
<dbReference type="Proteomes" id="UP000283530">
    <property type="component" value="Unassembled WGS sequence"/>
</dbReference>
<keyword evidence="17" id="KW-1185">Reference proteome</keyword>
<dbReference type="InterPro" id="IPR034288">
    <property type="entry name" value="CuRO_1_LCC"/>
</dbReference>
<feature type="chain" id="PRO_5018379262" description="Laccase" evidence="12">
    <location>
        <begin position="27"/>
        <end position="773"/>
    </location>
</feature>
<feature type="domain" description="Plastocyanin-like" evidence="13">
    <location>
        <begin position="702"/>
        <end position="738"/>
    </location>
</feature>
<evidence type="ECO:0000256" key="9">
    <source>
        <dbReference type="ARBA" id="ARBA00023002"/>
    </source>
</evidence>
<dbReference type="Pfam" id="PF00394">
    <property type="entry name" value="Cu-oxidase"/>
    <property type="match status" value="2"/>
</dbReference>
<dbReference type="CDD" id="cd13849">
    <property type="entry name" value="CuRO_1_LCC_plant"/>
    <property type="match status" value="2"/>
</dbReference>
<comment type="caution">
    <text evidence="16">The sequence shown here is derived from an EMBL/GenBank/DDBJ whole genome shotgun (WGS) entry which is preliminary data.</text>
</comment>
<dbReference type="Pfam" id="PF07732">
    <property type="entry name" value="Cu-oxidase_3"/>
    <property type="match status" value="1"/>
</dbReference>
<keyword evidence="7 12" id="KW-0479">Metal-binding</keyword>
<dbReference type="Pfam" id="PF07731">
    <property type="entry name" value="Cu-oxidase_2"/>
    <property type="match status" value="1"/>
</dbReference>
<sequence>MESYHCRSHGSLLLLVLCCAWVIAQGRVSPVTLSTTKRFHFNVEWKMVTRLCSTKPLLTVNGEYPGPTIKVQEGDEVEIVVTNRVTMNTTIHWHGVKQVRSGWADGPAYITQCPIQSNKSYTYKFRVINQRGTLWWHAHLSWQRASVHGAFIIHPRSPYPFSIPIAAEIPIILGEWWNEDVLAIEADTIKYGGGPNVSNAYTINGLPGPLYPCSSKDTFMQGVEMGKNYMLRIINAALNDELFFAIANHTLTVVEIDAAYVKAFTTRAIMIAPGQTTTVLFTADQASNGKSFAMAATPYVTAIVPFDGSTTVGFINYEKKKAQNTPIPYNHTGNFSLSFLPPMRDTPFNTWFSKKLRSLDSSDYPCKVPKAVDKQVFLTVSLNLQDCPLNQTCKGFLGKRFSASINNQSFVRPAVSILESHYHHLHNGELFSDFPEKPPHPYNYTSAILPDTNMNPEFGTKLLVVPYGTRLEFVLQDTSFINVENHPIHIHGHNFFIVGSGFGNFNPERDPAGFNLVDPPERNTVAVPSGGWALIRFKANNPGVWFIHCHLEVHTTWGLAMAFIVEWTMVTRLCSTKPLLTVNGEYPGPTIQVQEGDEAEIIVTNKFSLNTTIHWLASLMHCVKQVRTGWADGPAYITQCPIQNNKSYTYKFRVLDQRGTLWWHAHLSWKRATCLTFAAHVCNIDKSYSTTDSLYVLFSSCVDTFMQDVERGKNYMLRIINAALNDELFFTIANHTLKCRRDRCHICKGLQHPGYHDCSRTDHHCPVHSRPSI</sequence>
<gene>
    <name evidence="16" type="ORF">CKAN_01812300</name>
</gene>
<evidence type="ECO:0000259" key="14">
    <source>
        <dbReference type="Pfam" id="PF07731"/>
    </source>
</evidence>
<dbReference type="EMBL" id="QPKB01000007">
    <property type="protein sequence ID" value="RWR89075.1"/>
    <property type="molecule type" value="Genomic_DNA"/>
</dbReference>
<protein>
    <recommendedName>
        <fullName evidence="4 12">Laccase</fullName>
        <ecNumber evidence="4 12">1.10.3.2</ecNumber>
    </recommendedName>
    <alternativeName>
        <fullName evidence="12">Benzenediol:oxygen oxidoreductase</fullName>
    </alternativeName>
    <alternativeName>
        <fullName evidence="12">Diphenol oxidase</fullName>
    </alternativeName>
    <alternativeName>
        <fullName evidence="12">Urishiol oxidase</fullName>
    </alternativeName>
</protein>
<evidence type="ECO:0000256" key="3">
    <source>
        <dbReference type="ARBA" id="ARBA00010609"/>
    </source>
</evidence>
<comment type="similarity">
    <text evidence="3 12">Belongs to the multicopper oxidase family.</text>
</comment>
<evidence type="ECO:0000256" key="10">
    <source>
        <dbReference type="ARBA" id="ARBA00023008"/>
    </source>
</evidence>
<dbReference type="GO" id="GO:0048046">
    <property type="term" value="C:apoplast"/>
    <property type="evidence" value="ECO:0007669"/>
    <property type="project" value="UniProtKB-SubCell"/>
</dbReference>
<evidence type="ECO:0000313" key="17">
    <source>
        <dbReference type="Proteomes" id="UP000283530"/>
    </source>
</evidence>
<comment type="cofactor">
    <cofactor evidence="12">
        <name>Cu cation</name>
        <dbReference type="ChEBI" id="CHEBI:23378"/>
    </cofactor>
    <text evidence="12">Binds 4 Cu cations per monomer.</text>
</comment>
<keyword evidence="12" id="KW-0732">Signal</keyword>
<evidence type="ECO:0000256" key="4">
    <source>
        <dbReference type="ARBA" id="ARBA00012297"/>
    </source>
</evidence>
<dbReference type="PROSITE" id="PS00080">
    <property type="entry name" value="MULTICOPPER_OXIDASE2"/>
    <property type="match status" value="1"/>
</dbReference>
<dbReference type="GO" id="GO:0046274">
    <property type="term" value="P:lignin catabolic process"/>
    <property type="evidence" value="ECO:0007669"/>
    <property type="project" value="UniProtKB-KW"/>
</dbReference>
<evidence type="ECO:0000256" key="1">
    <source>
        <dbReference type="ARBA" id="ARBA00000349"/>
    </source>
</evidence>
<dbReference type="InterPro" id="IPR002355">
    <property type="entry name" value="Cu_oxidase_Cu_BS"/>
</dbReference>
<dbReference type="InterPro" id="IPR001117">
    <property type="entry name" value="Cu-oxidase_2nd"/>
</dbReference>
<evidence type="ECO:0000256" key="7">
    <source>
        <dbReference type="ARBA" id="ARBA00022723"/>
    </source>
</evidence>
<feature type="signal peptide" evidence="12">
    <location>
        <begin position="1"/>
        <end position="26"/>
    </location>
</feature>
<dbReference type="PANTHER" id="PTHR11709:SF292">
    <property type="entry name" value="LACCASE-1"/>
    <property type="match status" value="1"/>
</dbReference>
<keyword evidence="9 12" id="KW-0560">Oxidoreductase</keyword>
<evidence type="ECO:0000256" key="6">
    <source>
        <dbReference type="ARBA" id="ARBA00022525"/>
    </source>
</evidence>
<evidence type="ECO:0000256" key="12">
    <source>
        <dbReference type="RuleBase" id="RU361119"/>
    </source>
</evidence>
<dbReference type="SUPFAM" id="SSF49503">
    <property type="entry name" value="Cupredoxins"/>
    <property type="match status" value="4"/>
</dbReference>
<dbReference type="PROSITE" id="PS00079">
    <property type="entry name" value="MULTICOPPER_OXIDASE1"/>
    <property type="match status" value="1"/>
</dbReference>
<dbReference type="EC" id="1.10.3.2" evidence="4 12"/>
<dbReference type="STRING" id="337451.A0A3S3MZ72"/>
<dbReference type="NCBIfam" id="TIGR03389">
    <property type="entry name" value="laccase"/>
    <property type="match status" value="1"/>
</dbReference>
<evidence type="ECO:0000256" key="5">
    <source>
        <dbReference type="ARBA" id="ARBA00022523"/>
    </source>
</evidence>
<evidence type="ECO:0000256" key="11">
    <source>
        <dbReference type="ARBA" id="ARBA00023185"/>
    </source>
</evidence>
<proteinExistence type="inferred from homology"/>
<dbReference type="InterPro" id="IPR011706">
    <property type="entry name" value="Cu-oxidase_C"/>
</dbReference>
<evidence type="ECO:0000259" key="13">
    <source>
        <dbReference type="Pfam" id="PF00394"/>
    </source>
</evidence>
<dbReference type="GO" id="GO:0052716">
    <property type="term" value="F:hydroquinone:oxygen oxidoreductase activity"/>
    <property type="evidence" value="ECO:0007669"/>
    <property type="project" value="UniProtKB-EC"/>
</dbReference>
<keyword evidence="5 12" id="KW-0052">Apoplast</keyword>
<dbReference type="InterPro" id="IPR034285">
    <property type="entry name" value="CuRO_2_LCC"/>
</dbReference>
<evidence type="ECO:0000256" key="2">
    <source>
        <dbReference type="ARBA" id="ARBA00004271"/>
    </source>
</evidence>
<keyword evidence="11 12" id="KW-0439">Lignin degradation</keyword>
<comment type="catalytic activity">
    <reaction evidence="1 12">
        <text>4 hydroquinone + O2 = 4 benzosemiquinone + 2 H2O</text>
        <dbReference type="Rhea" id="RHEA:11276"/>
        <dbReference type="ChEBI" id="CHEBI:15377"/>
        <dbReference type="ChEBI" id="CHEBI:15379"/>
        <dbReference type="ChEBI" id="CHEBI:17594"/>
        <dbReference type="ChEBI" id="CHEBI:17977"/>
        <dbReference type="EC" id="1.10.3.2"/>
    </reaction>
</comment>
<name>A0A3S3MZ72_9MAGN</name>
<keyword evidence="8 12" id="KW-0677">Repeat</keyword>
<dbReference type="GO" id="GO:0005507">
    <property type="term" value="F:copper ion binding"/>
    <property type="evidence" value="ECO:0007669"/>
    <property type="project" value="InterPro"/>
</dbReference>
<dbReference type="AlphaFoldDB" id="A0A3S3MZ72"/>
<comment type="subcellular location">
    <subcellularLocation>
        <location evidence="2 12">Secreted</location>
        <location evidence="2 12">Extracellular space</location>
        <location evidence="2 12">Apoplast</location>
    </subcellularLocation>
</comment>
<feature type="domain" description="Plastocyanin-like" evidence="13">
    <location>
        <begin position="169"/>
        <end position="319"/>
    </location>
</feature>
<dbReference type="InterPro" id="IPR017761">
    <property type="entry name" value="Laccase"/>
</dbReference>
<evidence type="ECO:0000256" key="8">
    <source>
        <dbReference type="ARBA" id="ARBA00022737"/>
    </source>
</evidence>
<keyword evidence="6 12" id="KW-0964">Secreted</keyword>
<feature type="domain" description="Plastocyanin-like" evidence="14">
    <location>
        <begin position="434"/>
        <end position="566"/>
    </location>
</feature>
<dbReference type="CDD" id="cd13875">
    <property type="entry name" value="CuRO_2_LCC_plant"/>
    <property type="match status" value="1"/>
</dbReference>
<evidence type="ECO:0000259" key="15">
    <source>
        <dbReference type="Pfam" id="PF07732"/>
    </source>
</evidence>
<accession>A0A3S3MZ72</accession>
<dbReference type="PANTHER" id="PTHR11709">
    <property type="entry name" value="MULTI-COPPER OXIDASE"/>
    <property type="match status" value="1"/>
</dbReference>